<dbReference type="PROSITE" id="PS50943">
    <property type="entry name" value="HTH_CROC1"/>
    <property type="match status" value="1"/>
</dbReference>
<dbReference type="SMART" id="SM00530">
    <property type="entry name" value="HTH_XRE"/>
    <property type="match status" value="1"/>
</dbReference>
<evidence type="ECO:0000313" key="3">
    <source>
        <dbReference type="Proteomes" id="UP000253075"/>
    </source>
</evidence>
<dbReference type="RefSeq" id="WP_052156555.1">
    <property type="nucleotide sequence ID" value="NZ_PUTQ01000027.1"/>
</dbReference>
<protein>
    <submittedName>
        <fullName evidence="2">XRE family transcriptional regulator</fullName>
    </submittedName>
</protein>
<name>A0ABD7G4F4_AERHY</name>
<dbReference type="AlphaFoldDB" id="A0ABD7G4F4"/>
<organism evidence="2 3">
    <name type="scientific">Aeromonas hydrophila</name>
    <dbReference type="NCBI Taxonomy" id="644"/>
    <lineage>
        <taxon>Bacteria</taxon>
        <taxon>Pseudomonadati</taxon>
        <taxon>Pseudomonadota</taxon>
        <taxon>Gammaproteobacteria</taxon>
        <taxon>Aeromonadales</taxon>
        <taxon>Aeromonadaceae</taxon>
        <taxon>Aeromonas</taxon>
    </lineage>
</organism>
<dbReference type="InterPro" id="IPR010982">
    <property type="entry name" value="Lambda_DNA-bd_dom_sf"/>
</dbReference>
<proteinExistence type="predicted"/>
<dbReference type="InterPro" id="IPR001387">
    <property type="entry name" value="Cro/C1-type_HTH"/>
</dbReference>
<comment type="caution">
    <text evidence="2">The sequence shown here is derived from an EMBL/GenBank/DDBJ whole genome shotgun (WGS) entry which is preliminary data.</text>
</comment>
<evidence type="ECO:0000313" key="2">
    <source>
        <dbReference type="EMBL" id="RCF46452.1"/>
    </source>
</evidence>
<dbReference type="Proteomes" id="UP000253075">
    <property type="component" value="Unassembled WGS sequence"/>
</dbReference>
<dbReference type="EMBL" id="PUTQ01000027">
    <property type="protein sequence ID" value="RCF46452.1"/>
    <property type="molecule type" value="Genomic_DNA"/>
</dbReference>
<accession>A0ABD7G4F4</accession>
<gene>
    <name evidence="2" type="ORF">C6C11_17255</name>
</gene>
<dbReference type="Gene3D" id="1.10.260.40">
    <property type="entry name" value="lambda repressor-like DNA-binding domains"/>
    <property type="match status" value="1"/>
</dbReference>
<reference evidence="2 3" key="1">
    <citation type="journal article" date="2018" name="PLoS ONE">
        <title>Phenotypic characterization and whole genome analysis of extended-spectrum beta-lactamase-producing bacteria isolated from dogs in Germany.</title>
        <authorList>
            <person name="Boehmer T."/>
            <person name="Vogler A.J."/>
            <person name="Thomas A."/>
            <person name="Sauer S."/>
            <person name="Hergenroether M."/>
            <person name="Straubinger R.K."/>
            <person name="Birdsell D."/>
            <person name="Keim P."/>
            <person name="Sahl J.W."/>
            <person name="Williamson C.H."/>
            <person name="Riehm J.M."/>
        </authorList>
    </citation>
    <scope>NUCLEOTIDE SEQUENCE [LARGE SCALE GENOMIC DNA]</scope>
    <source>
        <strain evidence="2 3">AFG_SD03_1510_Ahy_093</strain>
    </source>
</reference>
<dbReference type="CDD" id="cd00093">
    <property type="entry name" value="HTH_XRE"/>
    <property type="match status" value="1"/>
</dbReference>
<reference evidence="3" key="2">
    <citation type="submission" date="2018-02" db="EMBL/GenBank/DDBJ databases">
        <title>Phenotypic characterization and whole genome analysis of multidrug-resistant, extended-spectrum beta-lactamase-producing bacteria isolated from dogs in Germany.</title>
        <authorList>
            <person name="Williamson C."/>
        </authorList>
    </citation>
    <scope>NUCLEOTIDE SEQUENCE [LARGE SCALE GENOMIC DNA]</scope>
    <source>
        <strain evidence="3">AFG_SD03_1510_Ahy_093</strain>
    </source>
</reference>
<dbReference type="Pfam" id="PF01381">
    <property type="entry name" value="HTH_3"/>
    <property type="match status" value="1"/>
</dbReference>
<evidence type="ECO:0000259" key="1">
    <source>
        <dbReference type="PROSITE" id="PS50943"/>
    </source>
</evidence>
<dbReference type="SUPFAM" id="SSF47413">
    <property type="entry name" value="lambda repressor-like DNA-binding domains"/>
    <property type="match status" value="1"/>
</dbReference>
<feature type="domain" description="HTH cro/C1-type" evidence="1">
    <location>
        <begin position="7"/>
        <end position="60"/>
    </location>
</feature>
<sequence length="139" mass="15277">MTIGCRLKEERKRLRLNQTDFAALAGVQISAQTNYENDKRQPDAKYLAAIAEAGADVGYITTGVRKGEEHTTPAAQLLRMKVLASLLADELHKRETGLSEVGFHELLDELWPEWSADATPEPAALRGRIAHALSARGVK</sequence>